<sequence length="235" mass="26547">MEREAAEGINWRHHSTTPPALLARKTRTTQTTAELAPRFPETLSKLSGYMKIDKRTCSLLRIRLKWSLQQPLPHSNTVKFPMPATCEALGLTFDYPDNWQLEDSSEEAEAIMLAGPETAFWQISRHPAGTELESLFDEALSALRAEYQQIEAHAAPEQSFEGTPLTGFDVNFYCLDFTNTAWLRGFSTPEAVYLLICQAEDREMTSTAPIFQAMLTSLFRQLDSQVEPRDIPSSL</sequence>
<name>A0A517N041_9BACT</name>
<accession>A0A517N041</accession>
<dbReference type="KEGG" id="amob:HG15A2_38340"/>
<keyword evidence="2" id="KW-1185">Reference proteome</keyword>
<dbReference type="Proteomes" id="UP000319852">
    <property type="component" value="Chromosome"/>
</dbReference>
<evidence type="ECO:0000313" key="1">
    <source>
        <dbReference type="EMBL" id="QDT00496.1"/>
    </source>
</evidence>
<reference evidence="1 2" key="1">
    <citation type="submission" date="2019-02" db="EMBL/GenBank/DDBJ databases">
        <title>Deep-cultivation of Planctomycetes and their phenomic and genomic characterization uncovers novel biology.</title>
        <authorList>
            <person name="Wiegand S."/>
            <person name="Jogler M."/>
            <person name="Boedeker C."/>
            <person name="Pinto D."/>
            <person name="Vollmers J."/>
            <person name="Rivas-Marin E."/>
            <person name="Kohn T."/>
            <person name="Peeters S.H."/>
            <person name="Heuer A."/>
            <person name="Rast P."/>
            <person name="Oberbeckmann S."/>
            <person name="Bunk B."/>
            <person name="Jeske O."/>
            <person name="Meyerdierks A."/>
            <person name="Storesund J.E."/>
            <person name="Kallscheuer N."/>
            <person name="Luecker S."/>
            <person name="Lage O.M."/>
            <person name="Pohl T."/>
            <person name="Merkel B.J."/>
            <person name="Hornburger P."/>
            <person name="Mueller R.-W."/>
            <person name="Bruemmer F."/>
            <person name="Labrenz M."/>
            <person name="Spormann A.M."/>
            <person name="Op den Camp H."/>
            <person name="Overmann J."/>
            <person name="Amann R."/>
            <person name="Jetten M.S.M."/>
            <person name="Mascher T."/>
            <person name="Medema M.H."/>
            <person name="Devos D.P."/>
            <person name="Kaster A.-K."/>
            <person name="Ovreas L."/>
            <person name="Rohde M."/>
            <person name="Galperin M.Y."/>
            <person name="Jogler C."/>
        </authorList>
    </citation>
    <scope>NUCLEOTIDE SEQUENCE [LARGE SCALE GENOMIC DNA]</scope>
    <source>
        <strain evidence="1 2">HG15A2</strain>
    </source>
</reference>
<gene>
    <name evidence="1" type="ORF">HG15A2_38340</name>
</gene>
<proteinExistence type="predicted"/>
<dbReference type="EMBL" id="CP036263">
    <property type="protein sequence ID" value="QDT00496.1"/>
    <property type="molecule type" value="Genomic_DNA"/>
</dbReference>
<evidence type="ECO:0000313" key="2">
    <source>
        <dbReference type="Proteomes" id="UP000319852"/>
    </source>
</evidence>
<protein>
    <submittedName>
        <fullName evidence="1">Uncharacterized protein</fullName>
    </submittedName>
</protein>
<dbReference type="Gene3D" id="3.40.1000.10">
    <property type="entry name" value="Mog1/PsbP, alpha/beta/alpha sandwich"/>
    <property type="match status" value="1"/>
</dbReference>
<dbReference type="AlphaFoldDB" id="A0A517N041"/>
<organism evidence="1 2">
    <name type="scientific">Adhaeretor mobilis</name>
    <dbReference type="NCBI Taxonomy" id="1930276"/>
    <lineage>
        <taxon>Bacteria</taxon>
        <taxon>Pseudomonadati</taxon>
        <taxon>Planctomycetota</taxon>
        <taxon>Planctomycetia</taxon>
        <taxon>Pirellulales</taxon>
        <taxon>Lacipirellulaceae</taxon>
        <taxon>Adhaeretor</taxon>
    </lineage>
</organism>